<feature type="transmembrane region" description="Helical" evidence="7">
    <location>
        <begin position="189"/>
        <end position="217"/>
    </location>
</feature>
<keyword evidence="3" id="KW-1003">Cell membrane</keyword>
<proteinExistence type="inferred from homology"/>
<feature type="transmembrane region" description="Helical" evidence="7">
    <location>
        <begin position="62"/>
        <end position="80"/>
    </location>
</feature>
<keyword evidence="4 7" id="KW-0812">Transmembrane</keyword>
<dbReference type="InterPro" id="IPR002771">
    <property type="entry name" value="Multi_antbiot-R_MarC"/>
</dbReference>
<keyword evidence="9" id="KW-1185">Reference proteome</keyword>
<evidence type="ECO:0000256" key="2">
    <source>
        <dbReference type="ARBA" id="ARBA00009784"/>
    </source>
</evidence>
<evidence type="ECO:0000256" key="4">
    <source>
        <dbReference type="ARBA" id="ARBA00022692"/>
    </source>
</evidence>
<name>A0ABP9LAW9_9GAMM</name>
<evidence type="ECO:0000313" key="9">
    <source>
        <dbReference type="Proteomes" id="UP001501083"/>
    </source>
</evidence>
<dbReference type="Proteomes" id="UP001501083">
    <property type="component" value="Unassembled WGS sequence"/>
</dbReference>
<dbReference type="Pfam" id="PF01914">
    <property type="entry name" value="MarC"/>
    <property type="match status" value="1"/>
</dbReference>
<gene>
    <name evidence="8" type="ORF">GCM10025759_12470</name>
</gene>
<reference evidence="9" key="1">
    <citation type="journal article" date="2019" name="Int. J. Syst. Evol. Microbiol.">
        <title>The Global Catalogue of Microorganisms (GCM) 10K type strain sequencing project: providing services to taxonomists for standard genome sequencing and annotation.</title>
        <authorList>
            <consortium name="The Broad Institute Genomics Platform"/>
            <consortium name="The Broad Institute Genome Sequencing Center for Infectious Disease"/>
            <person name="Wu L."/>
            <person name="Ma J."/>
        </authorList>
    </citation>
    <scope>NUCLEOTIDE SEQUENCE [LARGE SCALE GENOMIC DNA]</scope>
    <source>
        <strain evidence="9">JCM 19212</strain>
    </source>
</reference>
<sequence>MTLEMLMQAAVVEPQPRAYLISSSNIFLFFFIMLGPLKLLGPYFVQTRELPAKQARAMAWKVFALAVVAILIAGLLGRVLLRNWHIAPPVMQLAAGLIFLLVALQMVLSQYQETDSPQGESVEPQLLRLVFPVTVTPYGVATVIVMMAMSADMQRSFSVLGLAIAVMALNLLAMLFVRPLMRTIGLLPLQILGAVLGILQVGLALQLMVVALAQLGLPLDTGALGPLMPGPR</sequence>
<comment type="subcellular location">
    <subcellularLocation>
        <location evidence="1 7">Cell membrane</location>
        <topology evidence="1 7">Multi-pass membrane protein</topology>
    </subcellularLocation>
</comment>
<keyword evidence="6 7" id="KW-0472">Membrane</keyword>
<evidence type="ECO:0000256" key="1">
    <source>
        <dbReference type="ARBA" id="ARBA00004651"/>
    </source>
</evidence>
<evidence type="ECO:0000256" key="3">
    <source>
        <dbReference type="ARBA" id="ARBA00022475"/>
    </source>
</evidence>
<dbReference type="RefSeq" id="WP_158986928.1">
    <property type="nucleotide sequence ID" value="NZ_BAABKY010000002.1"/>
</dbReference>
<comment type="caution">
    <text evidence="8">The sequence shown here is derived from an EMBL/GenBank/DDBJ whole genome shotgun (WGS) entry which is preliminary data.</text>
</comment>
<evidence type="ECO:0000256" key="5">
    <source>
        <dbReference type="ARBA" id="ARBA00022989"/>
    </source>
</evidence>
<comment type="similarity">
    <text evidence="2 7">Belongs to the UPF0056 (MarC) family.</text>
</comment>
<feature type="transmembrane region" description="Helical" evidence="7">
    <location>
        <begin position="86"/>
        <end position="108"/>
    </location>
</feature>
<evidence type="ECO:0000256" key="7">
    <source>
        <dbReference type="RuleBase" id="RU362048"/>
    </source>
</evidence>
<organism evidence="8 9">
    <name type="scientific">Lysobacter panacisoli</name>
    <dbReference type="NCBI Taxonomy" id="1255263"/>
    <lineage>
        <taxon>Bacteria</taxon>
        <taxon>Pseudomonadati</taxon>
        <taxon>Pseudomonadota</taxon>
        <taxon>Gammaproteobacteria</taxon>
        <taxon>Lysobacterales</taxon>
        <taxon>Lysobacteraceae</taxon>
        <taxon>Lysobacter</taxon>
    </lineage>
</organism>
<accession>A0ABP9LAW9</accession>
<evidence type="ECO:0000313" key="8">
    <source>
        <dbReference type="EMBL" id="GAA5072490.1"/>
    </source>
</evidence>
<evidence type="ECO:0000256" key="6">
    <source>
        <dbReference type="ARBA" id="ARBA00023136"/>
    </source>
</evidence>
<feature type="transmembrane region" description="Helical" evidence="7">
    <location>
        <begin position="157"/>
        <end position="177"/>
    </location>
</feature>
<protein>
    <recommendedName>
        <fullName evidence="7">UPF0056 membrane protein</fullName>
    </recommendedName>
</protein>
<dbReference type="PANTHER" id="PTHR33508:SF1">
    <property type="entry name" value="UPF0056 MEMBRANE PROTEIN YHCE"/>
    <property type="match status" value="1"/>
</dbReference>
<feature type="transmembrane region" description="Helical" evidence="7">
    <location>
        <begin position="129"/>
        <end position="151"/>
    </location>
</feature>
<dbReference type="EMBL" id="BAABKY010000002">
    <property type="protein sequence ID" value="GAA5072490.1"/>
    <property type="molecule type" value="Genomic_DNA"/>
</dbReference>
<dbReference type="PANTHER" id="PTHR33508">
    <property type="entry name" value="UPF0056 MEMBRANE PROTEIN YHCE"/>
    <property type="match status" value="1"/>
</dbReference>
<feature type="transmembrane region" description="Helical" evidence="7">
    <location>
        <begin position="20"/>
        <end position="41"/>
    </location>
</feature>
<keyword evidence="5 7" id="KW-1133">Transmembrane helix</keyword>